<evidence type="ECO:0000256" key="4">
    <source>
        <dbReference type="ARBA" id="ARBA00022691"/>
    </source>
</evidence>
<dbReference type="SUPFAM" id="SSF53335">
    <property type="entry name" value="S-adenosyl-L-methionine-dependent methyltransferases"/>
    <property type="match status" value="1"/>
</dbReference>
<evidence type="ECO:0000313" key="8">
    <source>
        <dbReference type="EMBL" id="CDZ98454.1"/>
    </source>
</evidence>
<dbReference type="EC" id="2.1.1.-" evidence="6"/>
<dbReference type="GO" id="GO:0008173">
    <property type="term" value="F:RNA methyltransferase activity"/>
    <property type="evidence" value="ECO:0007669"/>
    <property type="project" value="UniProtKB-UniRule"/>
</dbReference>
<dbReference type="InterPro" id="IPR041698">
    <property type="entry name" value="Methyltransf_25"/>
</dbReference>
<comment type="similarity">
    <text evidence="1 6">Belongs to the methyltransferase superfamily.</text>
</comment>
<dbReference type="GO" id="GO:0040031">
    <property type="term" value="P:snRNA modification"/>
    <property type="evidence" value="ECO:0007669"/>
    <property type="project" value="TreeGrafter"/>
</dbReference>
<reference evidence="8" key="1">
    <citation type="submission" date="2014-08" db="EMBL/GenBank/DDBJ databases">
        <authorList>
            <person name="Sharma Rahul"/>
            <person name="Thines Marco"/>
        </authorList>
    </citation>
    <scope>NUCLEOTIDE SEQUENCE</scope>
</reference>
<organism evidence="8">
    <name type="scientific">Phaffia rhodozyma</name>
    <name type="common">Yeast</name>
    <name type="synonym">Xanthophyllomyces dendrorhous</name>
    <dbReference type="NCBI Taxonomy" id="264483"/>
    <lineage>
        <taxon>Eukaryota</taxon>
        <taxon>Fungi</taxon>
        <taxon>Dikarya</taxon>
        <taxon>Basidiomycota</taxon>
        <taxon>Agaricomycotina</taxon>
        <taxon>Tremellomycetes</taxon>
        <taxon>Cystofilobasidiales</taxon>
        <taxon>Mrakiaceae</taxon>
        <taxon>Phaffia</taxon>
    </lineage>
</organism>
<sequence>MSANNAHGNYSNYYTKRQASLIVGDRRVDLLPLEWIQSKKVLDIGCNAGFVSVEIAQRMSPESVLGVDIDPSLIKRCETHLAYVHSLQAPSVDENYPTVPQPNYFPIALPKIHGFIPLSESRPSSRTGFPRNISFRAADWVVDTLEEDQAGYDLILALSLTKWIHLHHADSGLMAFFKKIYTHLTPGGRLVLEPQSFKGYKDAAKKAGSANSPDGSRLRSNLKTLKLRPEDFGDALVGLGFKRAGALRAGPGEDRMEGEGEADEELKGFDRPIEVYVKPSSII</sequence>
<keyword evidence="2 6" id="KW-0489">Methyltransferase</keyword>
<dbReference type="AlphaFoldDB" id="A0A0F7SLZ5"/>
<dbReference type="Gene3D" id="3.40.50.150">
    <property type="entry name" value="Vaccinia Virus protein VP39"/>
    <property type="match status" value="1"/>
</dbReference>
<feature type="domain" description="Bin3-type SAM" evidence="7">
    <location>
        <begin position="25"/>
        <end position="281"/>
    </location>
</feature>
<evidence type="ECO:0000256" key="1">
    <source>
        <dbReference type="ARBA" id="ARBA00008361"/>
    </source>
</evidence>
<accession>A0A0F7SLZ5</accession>
<dbReference type="EMBL" id="LN483345">
    <property type="protein sequence ID" value="CDZ98454.1"/>
    <property type="molecule type" value="Genomic_DNA"/>
</dbReference>
<dbReference type="PANTHER" id="PTHR12315:SF0">
    <property type="entry name" value="7SK SNRNA METHYLPHOSPHATE CAPPING ENZYME"/>
    <property type="match status" value="1"/>
</dbReference>
<evidence type="ECO:0000256" key="5">
    <source>
        <dbReference type="PROSITE-ProRule" id="PRU00848"/>
    </source>
</evidence>
<dbReference type="InterPro" id="IPR024160">
    <property type="entry name" value="BIN3_SAM-bd_dom"/>
</dbReference>
<dbReference type="InterPro" id="IPR029063">
    <property type="entry name" value="SAM-dependent_MTases_sf"/>
</dbReference>
<protein>
    <recommendedName>
        <fullName evidence="6">RNA methyltransferase</fullName>
        <ecNumber evidence="6">2.1.1.-</ecNumber>
    </recommendedName>
</protein>
<dbReference type="GO" id="GO:0017069">
    <property type="term" value="F:snRNA binding"/>
    <property type="evidence" value="ECO:0007669"/>
    <property type="project" value="TreeGrafter"/>
</dbReference>
<keyword evidence="4 5" id="KW-0949">S-adenosyl-L-methionine</keyword>
<dbReference type="GO" id="GO:0032259">
    <property type="term" value="P:methylation"/>
    <property type="evidence" value="ECO:0007669"/>
    <property type="project" value="UniProtKB-KW"/>
</dbReference>
<dbReference type="CDD" id="cd02440">
    <property type="entry name" value="AdoMet_MTases"/>
    <property type="match status" value="1"/>
</dbReference>
<evidence type="ECO:0000256" key="2">
    <source>
        <dbReference type="ARBA" id="ARBA00022603"/>
    </source>
</evidence>
<dbReference type="Pfam" id="PF13649">
    <property type="entry name" value="Methyltransf_25"/>
    <property type="match status" value="1"/>
</dbReference>
<evidence type="ECO:0000256" key="6">
    <source>
        <dbReference type="RuleBase" id="RU367087"/>
    </source>
</evidence>
<evidence type="ECO:0000259" key="7">
    <source>
        <dbReference type="PROSITE" id="PS51515"/>
    </source>
</evidence>
<dbReference type="PANTHER" id="PTHR12315">
    <property type="entry name" value="BICOID-INTERACTING PROTEIN RELATED"/>
    <property type="match status" value="1"/>
</dbReference>
<dbReference type="InterPro" id="IPR039772">
    <property type="entry name" value="Bin3-like"/>
</dbReference>
<dbReference type="GO" id="GO:0008171">
    <property type="term" value="F:O-methyltransferase activity"/>
    <property type="evidence" value="ECO:0007669"/>
    <property type="project" value="UniProtKB-UniRule"/>
</dbReference>
<evidence type="ECO:0000256" key="3">
    <source>
        <dbReference type="ARBA" id="ARBA00022679"/>
    </source>
</evidence>
<dbReference type="InterPro" id="IPR010675">
    <property type="entry name" value="Bin3_C"/>
</dbReference>
<keyword evidence="3 6" id="KW-0808">Transferase</keyword>
<dbReference type="PROSITE" id="PS51515">
    <property type="entry name" value="BIN3_SAM"/>
    <property type="match status" value="1"/>
</dbReference>
<name>A0A0F7SLZ5_PHARH</name>
<dbReference type="Pfam" id="PF06859">
    <property type="entry name" value="Bin3"/>
    <property type="match status" value="1"/>
</dbReference>
<proteinExistence type="inferred from homology"/>